<feature type="signal peptide" evidence="2">
    <location>
        <begin position="1"/>
        <end position="19"/>
    </location>
</feature>
<reference evidence="3 4" key="1">
    <citation type="submission" date="2023-03" db="EMBL/GenBank/DDBJ databases">
        <authorList>
            <person name="Shen W."/>
            <person name="Cai J."/>
        </authorList>
    </citation>
    <scope>NUCLEOTIDE SEQUENCE [LARGE SCALE GENOMIC DNA]</scope>
    <source>
        <strain evidence="3 4">D6-4</strain>
    </source>
</reference>
<protein>
    <recommendedName>
        <fullName evidence="5">Lipoprotein</fullName>
    </recommendedName>
</protein>
<dbReference type="EMBL" id="JARPYI010000001">
    <property type="protein sequence ID" value="MDT2598745.1"/>
    <property type="molecule type" value="Genomic_DNA"/>
</dbReference>
<gene>
    <name evidence="3" type="ORF">P7D85_03105</name>
</gene>
<evidence type="ECO:0008006" key="5">
    <source>
        <dbReference type="Google" id="ProtNLM"/>
    </source>
</evidence>
<sequence length="188" mass="19993">MKKKVFKIIFFGVAFTSLAACSNGDSAKPAGGEGEASTSEVEKQSTESSSSEVKSVENSSEDAEANSKYFDLMIEAAQSQVPALKEQMGDMYSDISITGGEDHTIVYTYTLAENPVADMDIEALKPTLAKSLISANSAIKGAIPDAKYQLFFLRPDQSEIGSTIITQEDIVAVQEDSGEDPAADSAEI</sequence>
<feature type="region of interest" description="Disordered" evidence="1">
    <location>
        <begin position="24"/>
        <end position="62"/>
    </location>
</feature>
<evidence type="ECO:0000256" key="1">
    <source>
        <dbReference type="SAM" id="MobiDB-lite"/>
    </source>
</evidence>
<feature type="compositionally biased region" description="Low complexity" evidence="1">
    <location>
        <begin position="46"/>
        <end position="58"/>
    </location>
</feature>
<evidence type="ECO:0000256" key="2">
    <source>
        <dbReference type="SAM" id="SignalP"/>
    </source>
</evidence>
<organism evidence="3 4">
    <name type="scientific">Enterococcus hulanensis</name>
    <dbReference type="NCBI Taxonomy" id="2559929"/>
    <lineage>
        <taxon>Bacteria</taxon>
        <taxon>Bacillati</taxon>
        <taxon>Bacillota</taxon>
        <taxon>Bacilli</taxon>
        <taxon>Lactobacillales</taxon>
        <taxon>Enterococcaceae</taxon>
        <taxon>Enterococcus</taxon>
    </lineage>
</organism>
<dbReference type="RefSeq" id="WP_311821017.1">
    <property type="nucleotide sequence ID" value="NZ_JARPYF010000001.1"/>
</dbReference>
<dbReference type="PROSITE" id="PS51257">
    <property type="entry name" value="PROKAR_LIPOPROTEIN"/>
    <property type="match status" value="1"/>
</dbReference>
<name>A0ABU3EV45_9ENTE</name>
<dbReference type="Proteomes" id="UP001252875">
    <property type="component" value="Unassembled WGS sequence"/>
</dbReference>
<comment type="caution">
    <text evidence="3">The sequence shown here is derived from an EMBL/GenBank/DDBJ whole genome shotgun (WGS) entry which is preliminary data.</text>
</comment>
<feature type="chain" id="PRO_5045961041" description="Lipoprotein" evidence="2">
    <location>
        <begin position="20"/>
        <end position="188"/>
    </location>
</feature>
<accession>A0ABU3EV45</accession>
<evidence type="ECO:0000313" key="4">
    <source>
        <dbReference type="Proteomes" id="UP001252875"/>
    </source>
</evidence>
<proteinExistence type="predicted"/>
<keyword evidence="4" id="KW-1185">Reference proteome</keyword>
<keyword evidence="2" id="KW-0732">Signal</keyword>
<evidence type="ECO:0000313" key="3">
    <source>
        <dbReference type="EMBL" id="MDT2598745.1"/>
    </source>
</evidence>